<protein>
    <submittedName>
        <fullName evidence="2">RCG49810, isoform CRA_c</fullName>
    </submittedName>
</protein>
<name>A6K4S4_RAT</name>
<dbReference type="AlphaFoldDB" id="A6K4S4"/>
<gene>
    <name evidence="2" type="ORF">rCG_49810</name>
</gene>
<evidence type="ECO:0000313" key="3">
    <source>
        <dbReference type="Proteomes" id="UP000234681"/>
    </source>
</evidence>
<proteinExistence type="predicted"/>
<accession>A6K4S4</accession>
<dbReference type="EMBL" id="CH474017">
    <property type="protein sequence ID" value="EDL96296.1"/>
    <property type="molecule type" value="Genomic_DNA"/>
</dbReference>
<sequence length="34" mass="4210">MRNSEYKPRKTERKGRRPKRDCWALHTHPLPHNL</sequence>
<evidence type="ECO:0000313" key="2">
    <source>
        <dbReference type="EMBL" id="EDL96296.1"/>
    </source>
</evidence>
<organism evidence="2 3">
    <name type="scientific">Rattus norvegicus</name>
    <name type="common">Rat</name>
    <dbReference type="NCBI Taxonomy" id="10116"/>
    <lineage>
        <taxon>Eukaryota</taxon>
        <taxon>Metazoa</taxon>
        <taxon>Chordata</taxon>
        <taxon>Craniata</taxon>
        <taxon>Vertebrata</taxon>
        <taxon>Euteleostomi</taxon>
        <taxon>Mammalia</taxon>
        <taxon>Eutheria</taxon>
        <taxon>Euarchontoglires</taxon>
        <taxon>Glires</taxon>
        <taxon>Rodentia</taxon>
        <taxon>Myomorpha</taxon>
        <taxon>Muroidea</taxon>
        <taxon>Muridae</taxon>
        <taxon>Murinae</taxon>
        <taxon>Rattus</taxon>
    </lineage>
</organism>
<feature type="compositionally biased region" description="Basic residues" evidence="1">
    <location>
        <begin position="10"/>
        <end position="19"/>
    </location>
</feature>
<reference evidence="2 3" key="1">
    <citation type="submission" date="2005-07" db="EMBL/GenBank/DDBJ databases">
        <authorList>
            <person name="Mural R.J."/>
            <person name="Li P.W."/>
            <person name="Adams M.D."/>
            <person name="Amanatides P.G."/>
            <person name="Baden-Tillson H."/>
            <person name="Barnstead M."/>
            <person name="Chin S.H."/>
            <person name="Dew I."/>
            <person name="Evans C.A."/>
            <person name="Ferriera S."/>
            <person name="Flanigan M."/>
            <person name="Fosler C."/>
            <person name="Glodek A."/>
            <person name="Gu Z."/>
            <person name="Holt R.A."/>
            <person name="Jennings D."/>
            <person name="Kraft C.L."/>
            <person name="Lu F."/>
            <person name="Nguyen T."/>
            <person name="Nusskern D.R."/>
            <person name="Pfannkoch C.M."/>
            <person name="Sitter C."/>
            <person name="Sutton G.G."/>
            <person name="Venter J.C."/>
            <person name="Wang Z."/>
            <person name="Woodage T."/>
            <person name="Zheng X.H."/>
            <person name="Zhong F."/>
        </authorList>
    </citation>
    <scope>NUCLEOTIDE SEQUENCE [LARGE SCALE GENOMIC DNA]</scope>
    <source>
        <strain>BN</strain>
        <strain evidence="3">Sprague-Dawley</strain>
    </source>
</reference>
<dbReference type="Proteomes" id="UP000234681">
    <property type="component" value="Chromosome 10"/>
</dbReference>
<feature type="region of interest" description="Disordered" evidence="1">
    <location>
        <begin position="1"/>
        <end position="34"/>
    </location>
</feature>
<evidence type="ECO:0000256" key="1">
    <source>
        <dbReference type="SAM" id="MobiDB-lite"/>
    </source>
</evidence>